<protein>
    <recommendedName>
        <fullName evidence="5">Protein kinase domain-containing protein</fullName>
    </recommendedName>
</protein>
<keyword evidence="4" id="KW-1185">Reference proteome</keyword>
<dbReference type="EMBL" id="FUYY01000006">
    <property type="protein sequence ID" value="SKB75438.1"/>
    <property type="molecule type" value="Genomic_DNA"/>
</dbReference>
<evidence type="ECO:0000256" key="1">
    <source>
        <dbReference type="ARBA" id="ARBA00009460"/>
    </source>
</evidence>
<evidence type="ECO:0008006" key="5">
    <source>
        <dbReference type="Google" id="ProtNLM"/>
    </source>
</evidence>
<dbReference type="PANTHER" id="PTHR12149">
    <property type="entry name" value="FRUCTOSAMINE 3 KINASE-RELATED PROTEIN"/>
    <property type="match status" value="1"/>
</dbReference>
<dbReference type="PIRSF" id="PIRSF006221">
    <property type="entry name" value="Ketosamine-3-kinase"/>
    <property type="match status" value="1"/>
</dbReference>
<dbReference type="Pfam" id="PF03881">
    <property type="entry name" value="Fructosamin_kin"/>
    <property type="match status" value="1"/>
</dbReference>
<dbReference type="AlphaFoldDB" id="A0A1T5DUH7"/>
<reference evidence="4" key="1">
    <citation type="submission" date="2017-02" db="EMBL/GenBank/DDBJ databases">
        <authorList>
            <person name="Varghese N."/>
            <person name="Submissions S."/>
        </authorList>
    </citation>
    <scope>NUCLEOTIDE SEQUENCE [LARGE SCALE GENOMIC DNA]</scope>
    <source>
        <strain evidence="4">DSM 23405</strain>
    </source>
</reference>
<evidence type="ECO:0000313" key="4">
    <source>
        <dbReference type="Proteomes" id="UP000190230"/>
    </source>
</evidence>
<name>A0A1T5DUH7_9FLAO</name>
<organism evidence="3 4">
    <name type="scientific">Salegentibacter holothuriorum</name>
    <dbReference type="NCBI Taxonomy" id="241145"/>
    <lineage>
        <taxon>Bacteria</taxon>
        <taxon>Pseudomonadati</taxon>
        <taxon>Bacteroidota</taxon>
        <taxon>Flavobacteriia</taxon>
        <taxon>Flavobacteriales</taxon>
        <taxon>Flavobacteriaceae</taxon>
        <taxon>Salegentibacter</taxon>
    </lineage>
</organism>
<dbReference type="InterPro" id="IPR016477">
    <property type="entry name" value="Fructo-/Ketosamine-3-kinase"/>
</dbReference>
<dbReference type="Proteomes" id="UP000190230">
    <property type="component" value="Unassembled WGS sequence"/>
</dbReference>
<dbReference type="InterPro" id="IPR011009">
    <property type="entry name" value="Kinase-like_dom_sf"/>
</dbReference>
<dbReference type="Gene3D" id="3.90.1200.10">
    <property type="match status" value="1"/>
</dbReference>
<sequence>MINTTTRLRILPMLENNILNKIAEEHNLKNAKFNRLTGGDINDVFLITAGDKKQVVKINNAEKFPGMFAAEKAGLEALHKPKVIDVPNVLGMGEIENTSYLLLEYKESAAKSSTFWKDFGKQMAALHKITSEEFGFHQDNYIGSLPQKNKSTKSAVDFYISQRLEPQFKLAKDTGYDLGVTKSFFRNISEIIPDEKPALIHGDLWGGNYLVNGNGDPCLIDPATAFAPREMDLSMMQLFGGFDKELFKIYEKEFPLESGFEERIPLWQLYYLLVHLNLFGAGYKPQVTSIIKQYR</sequence>
<keyword evidence="2" id="KW-0418">Kinase</keyword>
<dbReference type="PANTHER" id="PTHR12149:SF8">
    <property type="entry name" value="PROTEIN-RIBULOSAMINE 3-KINASE"/>
    <property type="match status" value="1"/>
</dbReference>
<gene>
    <name evidence="3" type="ORF">SAMN05660776_2842</name>
</gene>
<proteinExistence type="inferred from homology"/>
<comment type="similarity">
    <text evidence="1 2">Belongs to the fructosamine kinase family.</text>
</comment>
<dbReference type="STRING" id="241145.SAMN05660776_2842"/>
<dbReference type="RefSeq" id="WP_245828754.1">
    <property type="nucleotide sequence ID" value="NZ_FUYY01000006.1"/>
</dbReference>
<evidence type="ECO:0000313" key="3">
    <source>
        <dbReference type="EMBL" id="SKB75438.1"/>
    </source>
</evidence>
<keyword evidence="2" id="KW-0808">Transferase</keyword>
<evidence type="ECO:0000256" key="2">
    <source>
        <dbReference type="PIRNR" id="PIRNR006221"/>
    </source>
</evidence>
<accession>A0A1T5DUH7</accession>
<dbReference type="Gene3D" id="3.30.200.20">
    <property type="entry name" value="Phosphorylase Kinase, domain 1"/>
    <property type="match status" value="1"/>
</dbReference>
<dbReference type="SUPFAM" id="SSF56112">
    <property type="entry name" value="Protein kinase-like (PK-like)"/>
    <property type="match status" value="1"/>
</dbReference>
<dbReference type="GO" id="GO:0016301">
    <property type="term" value="F:kinase activity"/>
    <property type="evidence" value="ECO:0007669"/>
    <property type="project" value="UniProtKB-UniRule"/>
</dbReference>